<evidence type="ECO:0000313" key="1">
    <source>
        <dbReference type="EMBL" id="MBA4535974.1"/>
    </source>
</evidence>
<dbReference type="Proteomes" id="UP000570010">
    <property type="component" value="Unassembled WGS sequence"/>
</dbReference>
<comment type="caution">
    <text evidence="2">The sequence shown here is derived from an EMBL/GenBank/DDBJ whole genome shotgun (WGS) entry which is preliminary data.</text>
</comment>
<evidence type="ECO:0000313" key="3">
    <source>
        <dbReference type="Proteomes" id="UP000472971"/>
    </source>
</evidence>
<dbReference type="RefSeq" id="WP_163239655.1">
    <property type="nucleotide sequence ID" value="NZ_CP082780.1"/>
</dbReference>
<dbReference type="Proteomes" id="UP000472971">
    <property type="component" value="Unassembled WGS sequence"/>
</dbReference>
<protein>
    <submittedName>
        <fullName evidence="2">Uncharacterized protein</fullName>
    </submittedName>
</protein>
<gene>
    <name evidence="2" type="ORF">G4D64_02175</name>
    <name evidence="1" type="ORF">H1Z61_02180</name>
</gene>
<dbReference type="EMBL" id="JACEIO010000003">
    <property type="protein sequence ID" value="MBA4535974.1"/>
    <property type="molecule type" value="Genomic_DNA"/>
</dbReference>
<evidence type="ECO:0000313" key="4">
    <source>
        <dbReference type="Proteomes" id="UP000570010"/>
    </source>
</evidence>
<dbReference type="AlphaFoldDB" id="A0A6B3VQV7"/>
<organism evidence="2 3">
    <name type="scientific">Bacillus aquiflavi</name>
    <dbReference type="NCBI Taxonomy" id="2672567"/>
    <lineage>
        <taxon>Bacteria</taxon>
        <taxon>Bacillati</taxon>
        <taxon>Bacillota</taxon>
        <taxon>Bacilli</taxon>
        <taxon>Bacillales</taxon>
        <taxon>Bacillaceae</taxon>
        <taxon>Bacillus</taxon>
    </lineage>
</organism>
<keyword evidence="3" id="KW-1185">Reference proteome</keyword>
<proteinExistence type="predicted"/>
<evidence type="ECO:0000313" key="2">
    <source>
        <dbReference type="EMBL" id="NEY80349.1"/>
    </source>
</evidence>
<name>A0A6B3VQV7_9BACI</name>
<dbReference type="EMBL" id="JAAIWN010000003">
    <property type="protein sequence ID" value="NEY80349.1"/>
    <property type="molecule type" value="Genomic_DNA"/>
</dbReference>
<sequence length="68" mass="8016">MTYTIEIIRKIGDHVSAITTEVDKEMASMLMYADIIKVKQYRIKVETRELIISQQKIVFTGDEYYEPK</sequence>
<accession>A0A6B3VQV7</accession>
<reference evidence="2 3" key="1">
    <citation type="submission" date="2020-02" db="EMBL/GenBank/DDBJ databases">
        <title>Bacillus aquiflavi sp. nov., isolated from yellow water of strong flavor Chinese baijiu in Yibin region of China.</title>
        <authorList>
            <person name="Xie J."/>
        </authorList>
    </citation>
    <scope>NUCLEOTIDE SEQUENCE [LARGE SCALE GENOMIC DNA]</scope>
    <source>
        <strain evidence="2 3">3H-10</strain>
    </source>
</reference>
<reference evidence="1 4" key="2">
    <citation type="submission" date="2020-07" db="EMBL/GenBank/DDBJ databases">
        <authorList>
            <person name="Feng H."/>
        </authorList>
    </citation>
    <scope>NUCLEOTIDE SEQUENCE [LARGE SCALE GENOMIC DNA]</scope>
    <source>
        <strain evidence="1">S-12</strain>
        <strain evidence="4">s-12</strain>
    </source>
</reference>